<dbReference type="PANTHER" id="PTHR34474:SF2">
    <property type="entry name" value="SIGNAL TRANSDUCTION PROTEIN TRAP"/>
    <property type="match status" value="1"/>
</dbReference>
<feature type="domain" description="ABM" evidence="1">
    <location>
        <begin position="2"/>
        <end position="94"/>
    </location>
</feature>
<dbReference type="EMBL" id="UINC01003129">
    <property type="protein sequence ID" value="SVA03607.1"/>
    <property type="molecule type" value="Genomic_DNA"/>
</dbReference>
<organism evidence="2">
    <name type="scientific">marine metagenome</name>
    <dbReference type="NCBI Taxonomy" id="408172"/>
    <lineage>
        <taxon>unclassified sequences</taxon>
        <taxon>metagenomes</taxon>
        <taxon>ecological metagenomes</taxon>
    </lineage>
</organism>
<dbReference type="Pfam" id="PF03992">
    <property type="entry name" value="ABM"/>
    <property type="match status" value="1"/>
</dbReference>
<dbReference type="PROSITE" id="PS51725">
    <property type="entry name" value="ABM"/>
    <property type="match status" value="1"/>
</dbReference>
<evidence type="ECO:0000313" key="2">
    <source>
        <dbReference type="EMBL" id="SVA03607.1"/>
    </source>
</evidence>
<dbReference type="InterPro" id="IPR011008">
    <property type="entry name" value="Dimeric_a/b-barrel"/>
</dbReference>
<protein>
    <recommendedName>
        <fullName evidence="1">ABM domain-containing protein</fullName>
    </recommendedName>
</protein>
<reference evidence="2" key="1">
    <citation type="submission" date="2018-05" db="EMBL/GenBank/DDBJ databases">
        <authorList>
            <person name="Lanie J.A."/>
            <person name="Ng W.-L."/>
            <person name="Kazmierczak K.M."/>
            <person name="Andrzejewski T.M."/>
            <person name="Davidsen T.M."/>
            <person name="Wayne K.J."/>
            <person name="Tettelin H."/>
            <person name="Glass J.I."/>
            <person name="Rusch D."/>
            <person name="Podicherti R."/>
            <person name="Tsui H.-C.T."/>
            <person name="Winkler M.E."/>
        </authorList>
    </citation>
    <scope>NUCLEOTIDE SEQUENCE</scope>
</reference>
<dbReference type="InterPro" id="IPR007138">
    <property type="entry name" value="ABM_dom"/>
</dbReference>
<sequence length="101" mass="11593">MYAVTNRIKIQKGNGDDLEKVFGSRGSVQHEPGFKSFELWSLEMEDDHEVYLVVTRWEDRSDFLNWTKSDSFKESHAGPHPTYIIGGELANYEVKLSIVKG</sequence>
<accession>A0A381SMK6</accession>
<dbReference type="Gene3D" id="3.30.70.100">
    <property type="match status" value="1"/>
</dbReference>
<name>A0A381SMK6_9ZZZZ</name>
<proteinExistence type="predicted"/>
<evidence type="ECO:0000259" key="1">
    <source>
        <dbReference type="PROSITE" id="PS51725"/>
    </source>
</evidence>
<gene>
    <name evidence="2" type="ORF">METZ01_LOCUS56461</name>
</gene>
<dbReference type="SUPFAM" id="SSF54909">
    <property type="entry name" value="Dimeric alpha+beta barrel"/>
    <property type="match status" value="1"/>
</dbReference>
<dbReference type="InterPro" id="IPR050404">
    <property type="entry name" value="Heme-degrading_MO"/>
</dbReference>
<dbReference type="PANTHER" id="PTHR34474">
    <property type="entry name" value="SIGNAL TRANSDUCTION PROTEIN TRAP"/>
    <property type="match status" value="1"/>
</dbReference>
<dbReference type="AlphaFoldDB" id="A0A381SMK6"/>